<gene>
    <name evidence="3" type="ORF">NCCP602_33490</name>
</gene>
<name>A0ABP3CBV4_9MICO</name>
<evidence type="ECO:0000259" key="2">
    <source>
        <dbReference type="Pfam" id="PF02538"/>
    </source>
</evidence>
<dbReference type="PANTHER" id="PTHR11365">
    <property type="entry name" value="5-OXOPROLINASE RELATED"/>
    <property type="match status" value="1"/>
</dbReference>
<dbReference type="InterPro" id="IPR045079">
    <property type="entry name" value="Oxoprolinase-like"/>
</dbReference>
<accession>A0ABP3CBV4</accession>
<dbReference type="Proteomes" id="UP001498238">
    <property type="component" value="Unassembled WGS sequence"/>
</dbReference>
<organism evidence="3 4">
    <name type="scientific">Brevibacterium metallidurans</name>
    <dbReference type="NCBI Taxonomy" id="1482676"/>
    <lineage>
        <taxon>Bacteria</taxon>
        <taxon>Bacillati</taxon>
        <taxon>Actinomycetota</taxon>
        <taxon>Actinomycetes</taxon>
        <taxon>Micrococcales</taxon>
        <taxon>Brevibacteriaceae</taxon>
        <taxon>Brevibacterium</taxon>
    </lineage>
</organism>
<dbReference type="EMBL" id="BAAAAF010000025">
    <property type="protein sequence ID" value="GAA0037387.1"/>
    <property type="molecule type" value="Genomic_DNA"/>
</dbReference>
<reference evidence="3 4" key="1">
    <citation type="submission" date="2024-01" db="EMBL/GenBank/DDBJ databases">
        <title>Characterization of antibiotic resistant novel bacterial strains and their environmental applications.</title>
        <authorList>
            <person name="Manzoor S."/>
            <person name="Abbas S."/>
            <person name="Arshad M."/>
            <person name="Ahmed I."/>
        </authorList>
    </citation>
    <scope>NUCLEOTIDE SEQUENCE [LARGE SCALE GENOMIC DNA]</scope>
    <source>
        <strain evidence="3 4">NCCP-602</strain>
    </source>
</reference>
<dbReference type="PANTHER" id="PTHR11365:SF23">
    <property type="entry name" value="HYPOTHETICAL 5-OXOPROLINASE (EUROFUNG)-RELATED"/>
    <property type="match status" value="1"/>
</dbReference>
<comment type="caution">
    <text evidence="3">The sequence shown here is derived from an EMBL/GenBank/DDBJ whole genome shotgun (WGS) entry which is preliminary data.</text>
</comment>
<dbReference type="RefSeq" id="WP_339394007.1">
    <property type="nucleotide sequence ID" value="NZ_BAAAAF010000025.1"/>
</dbReference>
<dbReference type="Pfam" id="PF02538">
    <property type="entry name" value="Hydantoinase_B"/>
    <property type="match status" value="1"/>
</dbReference>
<feature type="region of interest" description="Disordered" evidence="1">
    <location>
        <begin position="461"/>
        <end position="502"/>
    </location>
</feature>
<keyword evidence="4" id="KW-1185">Reference proteome</keyword>
<evidence type="ECO:0000313" key="3">
    <source>
        <dbReference type="EMBL" id="GAA0037387.1"/>
    </source>
</evidence>
<evidence type="ECO:0000256" key="1">
    <source>
        <dbReference type="SAM" id="MobiDB-lite"/>
    </source>
</evidence>
<protein>
    <submittedName>
        <fullName evidence="3">Hydantoinase B/oxoprolinase family protein</fullName>
    </submittedName>
</protein>
<proteinExistence type="predicted"/>
<sequence length="590" mass="63895">MTQTTAGRDLDPVTFEVLRRGFDYACERMSQVLQKASFSPIIYDMVDFSNALFDADVELIGQTANCPIHIAAMHYSARASLEEYPKETLSPGDVVVLNDPYLGGTHTPDVTLTTPLFHGETLMGFAVSRAHWTDVGQSLDTHVAGEGLRLPPGKLMTRGEINPELVSIIKNNTRTPQYIDGDIQAQLAALWACRDEIERLTNRYGLDVMREGMREVLDYTQERTRKAIEAIPDGRYEGADYMDSDGYSEEPVNVRVALEIKGDRIHVDMTGSDPQVMGPINSPLANTASAIYYSLKFFLDQNAPANAGLYRQVDFTIPEGTWLNPVWPAPTIGCTTAAASKITAAIWAAFAKAIPDRSIASTYAEGNWFNASVTDPATRETFIFADLPAGGWGGTPFNDGMNVTMDPLGNCQNLPAETAEMLFPLRYNAFEMITDSPGAGKFRGGAGVRLVVEFVGHGQISTMESSRTRAGSPGTNGGGEGRRQKQLRRKADGTVESVGGLSDSGEWLPQMLGGVQFKPGESFVFESGGGGGWGSPLERDPDSVAADVRNDLVTVQSASEVYGVVLDEHLAVDQPATDARRKELATAVRG</sequence>
<evidence type="ECO:0000313" key="4">
    <source>
        <dbReference type="Proteomes" id="UP001498238"/>
    </source>
</evidence>
<dbReference type="InterPro" id="IPR003692">
    <property type="entry name" value="Hydantoinase_B"/>
</dbReference>
<feature type="domain" description="Hydantoinase B/oxoprolinase" evidence="2">
    <location>
        <begin position="11"/>
        <end position="536"/>
    </location>
</feature>